<keyword evidence="3" id="KW-1185">Reference proteome</keyword>
<feature type="compositionally biased region" description="Polar residues" evidence="1">
    <location>
        <begin position="63"/>
        <end position="92"/>
    </location>
</feature>
<feature type="compositionally biased region" description="Polar residues" evidence="1">
    <location>
        <begin position="319"/>
        <end position="328"/>
    </location>
</feature>
<feature type="compositionally biased region" description="Basic and acidic residues" evidence="1">
    <location>
        <begin position="145"/>
        <end position="163"/>
    </location>
</feature>
<feature type="compositionally biased region" description="Low complexity" evidence="1">
    <location>
        <begin position="104"/>
        <end position="122"/>
    </location>
</feature>
<sequence>MSTNRSSSTVRNLRAMFEGNDVNAERPSSTTSDRTSQGEGESRSRVSKIRASFVSVDRPGDLQSMNGENAPTIMEGSTNGTQPPQDIQSTLVENGDGQHDSKPVAGVEAEATGATELANANGPSTEAASTLEIEEPQESITQEVVKGEEKVESEAMTLPEKDTPAANPDKPTTAVEEEPGPLRPANPADVDTANAIPSSPNKNVSKKQSRTSLSRTAAQADSTAGTPATVSKDESPSKAKAVASKPSLNFRQSKLGDSPATKISSPKSPRRPTTSDSKSSETSHKPTTPSKTSSKPARSSLTAQTAASAARSKGASEATNGTSAASKG</sequence>
<feature type="compositionally biased region" description="Polar residues" evidence="1">
    <location>
        <begin position="210"/>
        <end position="229"/>
    </location>
</feature>
<feature type="compositionally biased region" description="Polar residues" evidence="1">
    <location>
        <begin position="26"/>
        <end position="39"/>
    </location>
</feature>
<accession>A0A9P4J0K8</accession>
<proteinExistence type="predicted"/>
<dbReference type="AlphaFoldDB" id="A0A9P4J0K8"/>
<protein>
    <submittedName>
        <fullName evidence="2">Uncharacterized protein</fullName>
    </submittedName>
</protein>
<comment type="caution">
    <text evidence="2">The sequence shown here is derived from an EMBL/GenBank/DDBJ whole genome shotgun (WGS) entry which is preliminary data.</text>
</comment>
<organism evidence="2 3">
    <name type="scientific">Myriangium duriaei CBS 260.36</name>
    <dbReference type="NCBI Taxonomy" id="1168546"/>
    <lineage>
        <taxon>Eukaryota</taxon>
        <taxon>Fungi</taxon>
        <taxon>Dikarya</taxon>
        <taxon>Ascomycota</taxon>
        <taxon>Pezizomycotina</taxon>
        <taxon>Dothideomycetes</taxon>
        <taxon>Dothideomycetidae</taxon>
        <taxon>Myriangiales</taxon>
        <taxon>Myriangiaceae</taxon>
        <taxon>Myriangium</taxon>
    </lineage>
</organism>
<evidence type="ECO:0000313" key="3">
    <source>
        <dbReference type="Proteomes" id="UP000799439"/>
    </source>
</evidence>
<feature type="compositionally biased region" description="Low complexity" evidence="1">
    <location>
        <begin position="285"/>
        <end position="318"/>
    </location>
</feature>
<evidence type="ECO:0000313" key="2">
    <source>
        <dbReference type="EMBL" id="KAF2153277.1"/>
    </source>
</evidence>
<evidence type="ECO:0000256" key="1">
    <source>
        <dbReference type="SAM" id="MobiDB-lite"/>
    </source>
</evidence>
<feature type="compositionally biased region" description="Low complexity" evidence="1">
    <location>
        <begin position="261"/>
        <end position="277"/>
    </location>
</feature>
<dbReference type="Proteomes" id="UP000799439">
    <property type="component" value="Unassembled WGS sequence"/>
</dbReference>
<feature type="region of interest" description="Disordered" evidence="1">
    <location>
        <begin position="1"/>
        <end position="328"/>
    </location>
</feature>
<name>A0A9P4J0K8_9PEZI</name>
<dbReference type="OrthoDB" id="3600083at2759"/>
<dbReference type="EMBL" id="ML996085">
    <property type="protein sequence ID" value="KAF2153277.1"/>
    <property type="molecule type" value="Genomic_DNA"/>
</dbReference>
<feature type="compositionally biased region" description="Polar residues" evidence="1">
    <location>
        <begin position="1"/>
        <end position="11"/>
    </location>
</feature>
<reference evidence="2" key="1">
    <citation type="journal article" date="2020" name="Stud. Mycol.">
        <title>101 Dothideomycetes genomes: a test case for predicting lifestyles and emergence of pathogens.</title>
        <authorList>
            <person name="Haridas S."/>
            <person name="Albert R."/>
            <person name="Binder M."/>
            <person name="Bloem J."/>
            <person name="Labutti K."/>
            <person name="Salamov A."/>
            <person name="Andreopoulos B."/>
            <person name="Baker S."/>
            <person name="Barry K."/>
            <person name="Bills G."/>
            <person name="Bluhm B."/>
            <person name="Cannon C."/>
            <person name="Castanera R."/>
            <person name="Culley D."/>
            <person name="Daum C."/>
            <person name="Ezra D."/>
            <person name="Gonzalez J."/>
            <person name="Henrissat B."/>
            <person name="Kuo A."/>
            <person name="Liang C."/>
            <person name="Lipzen A."/>
            <person name="Lutzoni F."/>
            <person name="Magnuson J."/>
            <person name="Mondo S."/>
            <person name="Nolan M."/>
            <person name="Ohm R."/>
            <person name="Pangilinan J."/>
            <person name="Park H.-J."/>
            <person name="Ramirez L."/>
            <person name="Alfaro M."/>
            <person name="Sun H."/>
            <person name="Tritt A."/>
            <person name="Yoshinaga Y."/>
            <person name="Zwiers L.-H."/>
            <person name="Turgeon B."/>
            <person name="Goodwin S."/>
            <person name="Spatafora J."/>
            <person name="Crous P."/>
            <person name="Grigoriev I."/>
        </authorList>
    </citation>
    <scope>NUCLEOTIDE SEQUENCE</scope>
    <source>
        <strain evidence="2">CBS 260.36</strain>
    </source>
</reference>
<gene>
    <name evidence="2" type="ORF">K461DRAFT_138189</name>
</gene>